<proteinExistence type="predicted"/>
<gene>
    <name evidence="2" type="ORF">BCR25_03750</name>
</gene>
<sequence>MKKVVKASMFLVLVFLLVGCASSTAKEIEVNDDKVPSVYSVLGEKKIVGTNSEVKNKVRMTTLTYKAGSISEKELQTYIDYLREKEDYVFTLDSKESEEGTLIQLGKASKTKGNIVLVDFLYPTMSSESVKVMYRSGPGSLKMNNE</sequence>
<reference evidence="3" key="1">
    <citation type="submission" date="2016-09" db="EMBL/GenBank/DDBJ databases">
        <authorList>
            <person name="Gulvik C.A."/>
        </authorList>
    </citation>
    <scope>NUCLEOTIDE SEQUENCE [LARGE SCALE GENOMIC DNA]</scope>
    <source>
        <strain evidence="3">LMG 8895</strain>
    </source>
</reference>
<name>A0A1E5GVJ7_9ENTE</name>
<evidence type="ECO:0000313" key="2">
    <source>
        <dbReference type="EMBL" id="OEG16723.1"/>
    </source>
</evidence>
<organism evidence="2 3">
    <name type="scientific">Enterococcus termitis</name>
    <dbReference type="NCBI Taxonomy" id="332950"/>
    <lineage>
        <taxon>Bacteria</taxon>
        <taxon>Bacillati</taxon>
        <taxon>Bacillota</taxon>
        <taxon>Bacilli</taxon>
        <taxon>Lactobacillales</taxon>
        <taxon>Enterococcaceae</taxon>
        <taxon>Enterococcus</taxon>
    </lineage>
</organism>
<comment type="caution">
    <text evidence="2">The sequence shown here is derived from an EMBL/GenBank/DDBJ whole genome shotgun (WGS) entry which is preliminary data.</text>
</comment>
<dbReference type="OrthoDB" id="2183096at2"/>
<protein>
    <recommendedName>
        <fullName evidence="4">DUF5067 domain-containing protein</fullName>
    </recommendedName>
</protein>
<dbReference type="PROSITE" id="PS51257">
    <property type="entry name" value="PROKAR_LIPOPROTEIN"/>
    <property type="match status" value="1"/>
</dbReference>
<dbReference type="AlphaFoldDB" id="A0A1E5GVJ7"/>
<dbReference type="RefSeq" id="WP_069663120.1">
    <property type="nucleotide sequence ID" value="NZ_JBHUJJ010000001.1"/>
</dbReference>
<feature type="chain" id="PRO_5038748156" description="DUF5067 domain-containing protein" evidence="1">
    <location>
        <begin position="26"/>
        <end position="146"/>
    </location>
</feature>
<dbReference type="EMBL" id="MIJY01000012">
    <property type="protein sequence ID" value="OEG16723.1"/>
    <property type="molecule type" value="Genomic_DNA"/>
</dbReference>
<dbReference type="Proteomes" id="UP000095094">
    <property type="component" value="Unassembled WGS sequence"/>
</dbReference>
<evidence type="ECO:0000313" key="3">
    <source>
        <dbReference type="Proteomes" id="UP000095094"/>
    </source>
</evidence>
<feature type="signal peptide" evidence="1">
    <location>
        <begin position="1"/>
        <end position="25"/>
    </location>
</feature>
<evidence type="ECO:0008006" key="4">
    <source>
        <dbReference type="Google" id="ProtNLM"/>
    </source>
</evidence>
<accession>A0A1E5GVJ7</accession>
<keyword evidence="3" id="KW-1185">Reference proteome</keyword>
<evidence type="ECO:0000256" key="1">
    <source>
        <dbReference type="SAM" id="SignalP"/>
    </source>
</evidence>
<keyword evidence="1" id="KW-0732">Signal</keyword>